<evidence type="ECO:0000313" key="8">
    <source>
        <dbReference type="EMBL" id="RSM88552.1"/>
    </source>
</evidence>
<evidence type="ECO:0000313" key="9">
    <source>
        <dbReference type="Proteomes" id="UP000287547"/>
    </source>
</evidence>
<comment type="caution">
    <text evidence="8">The sequence shown here is derived from an EMBL/GenBank/DDBJ whole genome shotgun (WGS) entry which is preliminary data.</text>
</comment>
<accession>A0A428ZKC6</accession>
<feature type="domain" description="Peptidase S9 prolyl oligopeptidase catalytic" evidence="6">
    <location>
        <begin position="475"/>
        <end position="680"/>
    </location>
</feature>
<dbReference type="Proteomes" id="UP000287547">
    <property type="component" value="Unassembled WGS sequence"/>
</dbReference>
<dbReference type="AlphaFoldDB" id="A0A428ZKC6"/>
<evidence type="ECO:0000256" key="4">
    <source>
        <dbReference type="ARBA" id="ARBA00022801"/>
    </source>
</evidence>
<dbReference type="Gene3D" id="3.40.50.1820">
    <property type="entry name" value="alpha/beta hydrolase"/>
    <property type="match status" value="1"/>
</dbReference>
<evidence type="ECO:0000256" key="2">
    <source>
        <dbReference type="ARBA" id="ARBA00011897"/>
    </source>
</evidence>
<dbReference type="Pfam" id="PF02897">
    <property type="entry name" value="Peptidase_S9_N"/>
    <property type="match status" value="1"/>
</dbReference>
<evidence type="ECO:0000256" key="3">
    <source>
        <dbReference type="ARBA" id="ARBA00022670"/>
    </source>
</evidence>
<protein>
    <recommendedName>
        <fullName evidence="2">prolyl oligopeptidase</fullName>
        <ecNumber evidence="2">3.4.21.26</ecNumber>
    </recommendedName>
</protein>
<dbReference type="GO" id="GO:0006508">
    <property type="term" value="P:proteolysis"/>
    <property type="evidence" value="ECO:0007669"/>
    <property type="project" value="UniProtKB-KW"/>
</dbReference>
<evidence type="ECO:0000259" key="6">
    <source>
        <dbReference type="Pfam" id="PF00326"/>
    </source>
</evidence>
<dbReference type="EC" id="3.4.21.26" evidence="2"/>
<dbReference type="EMBL" id="QHKI01000004">
    <property type="protein sequence ID" value="RSM88552.1"/>
    <property type="molecule type" value="Genomic_DNA"/>
</dbReference>
<keyword evidence="3" id="KW-0645">Protease</keyword>
<proteinExistence type="predicted"/>
<keyword evidence="5" id="KW-0720">Serine protease</keyword>
<dbReference type="InterPro" id="IPR023302">
    <property type="entry name" value="Pept_S9A_N"/>
</dbReference>
<dbReference type="InterPro" id="IPR002470">
    <property type="entry name" value="Peptidase_S9A"/>
</dbReference>
<dbReference type="InterPro" id="IPR029058">
    <property type="entry name" value="AB_hydrolase_fold"/>
</dbReference>
<dbReference type="GO" id="GO:0005829">
    <property type="term" value="C:cytosol"/>
    <property type="evidence" value="ECO:0007669"/>
    <property type="project" value="TreeGrafter"/>
</dbReference>
<gene>
    <name evidence="8" type="ORF">DMH04_07895</name>
</gene>
<feature type="domain" description="Peptidase S9A N-terminal" evidence="7">
    <location>
        <begin position="17"/>
        <end position="413"/>
    </location>
</feature>
<comment type="catalytic activity">
    <reaction evidence="1">
        <text>Hydrolysis of Pro-|-Xaa &gt;&gt; Ala-|-Xaa in oligopeptides.</text>
        <dbReference type="EC" id="3.4.21.26"/>
    </reaction>
</comment>
<dbReference type="Gene3D" id="2.130.10.120">
    <property type="entry name" value="Prolyl oligopeptidase, N-terminal domain"/>
    <property type="match status" value="1"/>
</dbReference>
<dbReference type="Pfam" id="PF00326">
    <property type="entry name" value="Peptidase_S9"/>
    <property type="match status" value="1"/>
</dbReference>
<dbReference type="PANTHER" id="PTHR42881">
    <property type="entry name" value="PROLYL ENDOPEPTIDASE"/>
    <property type="match status" value="1"/>
</dbReference>
<organism evidence="8 9">
    <name type="scientific">Kibdelosporangium aridum</name>
    <dbReference type="NCBI Taxonomy" id="2030"/>
    <lineage>
        <taxon>Bacteria</taxon>
        <taxon>Bacillati</taxon>
        <taxon>Actinomycetota</taxon>
        <taxon>Actinomycetes</taxon>
        <taxon>Pseudonocardiales</taxon>
        <taxon>Pseudonocardiaceae</taxon>
        <taxon>Kibdelosporangium</taxon>
    </lineage>
</organism>
<evidence type="ECO:0000259" key="7">
    <source>
        <dbReference type="Pfam" id="PF02897"/>
    </source>
</evidence>
<name>A0A428ZKC6_KIBAR</name>
<dbReference type="InterPro" id="IPR051167">
    <property type="entry name" value="Prolyl_oligopep/macrocyclase"/>
</dbReference>
<dbReference type="SUPFAM" id="SSF53474">
    <property type="entry name" value="alpha/beta-Hydrolases"/>
    <property type="match status" value="1"/>
</dbReference>
<dbReference type="InterPro" id="IPR001375">
    <property type="entry name" value="Peptidase_S9_cat"/>
</dbReference>
<evidence type="ECO:0000256" key="1">
    <source>
        <dbReference type="ARBA" id="ARBA00001070"/>
    </source>
</evidence>
<dbReference type="GO" id="GO:0004252">
    <property type="term" value="F:serine-type endopeptidase activity"/>
    <property type="evidence" value="ECO:0007669"/>
    <property type="project" value="UniProtKB-EC"/>
</dbReference>
<reference evidence="8 9" key="1">
    <citation type="submission" date="2018-05" db="EMBL/GenBank/DDBJ databases">
        <title>Evolution of GPA BGCs.</title>
        <authorList>
            <person name="Waglechner N."/>
            <person name="Wright G.D."/>
        </authorList>
    </citation>
    <scope>NUCLEOTIDE SEQUENCE [LARGE SCALE GENOMIC DNA]</scope>
    <source>
        <strain evidence="8 9">A82846</strain>
    </source>
</reference>
<sequence>MRMMLTSQMGSDVTARRPVSKTIGGVTFEDPYDWLRAETDEVKQWQDRQVAAAVQAIRRSPNFEVVLESLRATPSSVEGVLGVRIAVAGRWFWLGRNGSAQTLMVAEERDGAGRVLVDAAEMTARRGDDRPTAFIYVIPSPDGKLVAFSHSAGGEPFGRYGVVDVETGRLLDVAAPTMQGNMLRVDWLPDSTGFFVHGRTQEGKHALRFVPVSPDVVDRPEAVFEFSDVSPTALGLTPQVSPSGRYVLGVTVPHEYVASVIGDLTTGQWRRFTPADFTEELHGAWLDDDTYLAIVTDAPRGRVVAIPAATSADRETWREIIPADERVLRSLDIVDGRIVLSTLKDVSLDISVHELDGTFVGTAPLPPASASFGLVLDRVRPRSDEFIFAANTFTSADTRYRLDVSKVDLTVLEDGQRLEGIEVTQYFATSADGTRIPYFVMAKAGVETPRPALVNAYGGFNIPWLPVFLGDTLPFIEAGGIYVRANLRGGSEYGRDWYESGRRQHKQNVFDDLRAVAEDLTKRGIASSLAFHGASNGGLLAGVAAVQQPELWRAIVAQVPVLDVLEPLSGVEGADAILAVYAKDYGDPNDDAKILAAYSPYQNVRTGVSYPAVLQVIGEHDIGCPPFQGRKFTAALQHATASGNPVFLRIWQDVGHGSLDPAIGAEMRAEILTFLMDQLGLTACPTSPPAS</sequence>
<dbReference type="GO" id="GO:0070012">
    <property type="term" value="F:oligopeptidase activity"/>
    <property type="evidence" value="ECO:0007669"/>
    <property type="project" value="TreeGrafter"/>
</dbReference>
<keyword evidence="4" id="KW-0378">Hydrolase</keyword>
<dbReference type="OrthoDB" id="9801421at2"/>
<dbReference type="PRINTS" id="PR00862">
    <property type="entry name" value="PROLIGOPTASE"/>
</dbReference>
<dbReference type="PANTHER" id="PTHR42881:SF2">
    <property type="entry name" value="PROLYL ENDOPEPTIDASE"/>
    <property type="match status" value="1"/>
</dbReference>
<evidence type="ECO:0000256" key="5">
    <source>
        <dbReference type="ARBA" id="ARBA00022825"/>
    </source>
</evidence>
<dbReference type="SUPFAM" id="SSF50993">
    <property type="entry name" value="Peptidase/esterase 'gauge' domain"/>
    <property type="match status" value="1"/>
</dbReference>